<accession>A0ABQ3D5S8</accession>
<evidence type="ECO:0000313" key="2">
    <source>
        <dbReference type="EMBL" id="GHA59114.1"/>
    </source>
</evidence>
<dbReference type="RefSeq" id="WP_189893373.1">
    <property type="nucleotide sequence ID" value="NZ_BMVN01000041.1"/>
</dbReference>
<dbReference type="EMBL" id="BMVN01000041">
    <property type="protein sequence ID" value="GHA59114.1"/>
    <property type="molecule type" value="Genomic_DNA"/>
</dbReference>
<feature type="region of interest" description="Disordered" evidence="1">
    <location>
        <begin position="75"/>
        <end position="123"/>
    </location>
</feature>
<evidence type="ECO:0000313" key="3">
    <source>
        <dbReference type="Proteomes" id="UP000653644"/>
    </source>
</evidence>
<gene>
    <name evidence="2" type="ORF">GCM10010345_74220</name>
</gene>
<keyword evidence="3" id="KW-1185">Reference proteome</keyword>
<name>A0ABQ3D5S8_9ACTN</name>
<sequence>MDHRVGEAEIDARVGPEFVDAPCLPAGRRLQDWLRAFPDDTRPLSLEFGAGFNTPGVVRRPGEHLVRHFPRARAVRVHSAHPERAPPAPQTPTTCSAYSPPAGDADARRRSRRRAAAGRRGDR</sequence>
<reference evidence="3" key="1">
    <citation type="journal article" date="2019" name="Int. J. Syst. Evol. Microbiol.">
        <title>The Global Catalogue of Microorganisms (GCM) 10K type strain sequencing project: providing services to taxonomists for standard genome sequencing and annotation.</title>
        <authorList>
            <consortium name="The Broad Institute Genomics Platform"/>
            <consortium name="The Broad Institute Genome Sequencing Center for Infectious Disease"/>
            <person name="Wu L."/>
            <person name="Ma J."/>
        </authorList>
    </citation>
    <scope>NUCLEOTIDE SEQUENCE [LARGE SCALE GENOMIC DNA]</scope>
    <source>
        <strain evidence="3">JCM 4733</strain>
    </source>
</reference>
<evidence type="ECO:0000256" key="1">
    <source>
        <dbReference type="SAM" id="MobiDB-lite"/>
    </source>
</evidence>
<proteinExistence type="predicted"/>
<dbReference type="Proteomes" id="UP000653644">
    <property type="component" value="Unassembled WGS sequence"/>
</dbReference>
<feature type="compositionally biased region" description="Basic residues" evidence="1">
    <location>
        <begin position="109"/>
        <end position="123"/>
    </location>
</feature>
<organism evidence="2 3">
    <name type="scientific">Streptomyces canarius</name>
    <dbReference type="NCBI Taxonomy" id="285453"/>
    <lineage>
        <taxon>Bacteria</taxon>
        <taxon>Bacillati</taxon>
        <taxon>Actinomycetota</taxon>
        <taxon>Actinomycetes</taxon>
        <taxon>Kitasatosporales</taxon>
        <taxon>Streptomycetaceae</taxon>
        <taxon>Streptomyces</taxon>
    </lineage>
</organism>
<comment type="caution">
    <text evidence="2">The sequence shown here is derived from an EMBL/GenBank/DDBJ whole genome shotgun (WGS) entry which is preliminary data.</text>
</comment>
<protein>
    <submittedName>
        <fullName evidence="2">Uncharacterized protein</fullName>
    </submittedName>
</protein>